<organism evidence="5 6">
    <name type="scientific">Nonomuraea jiangxiensis</name>
    <dbReference type="NCBI Taxonomy" id="633440"/>
    <lineage>
        <taxon>Bacteria</taxon>
        <taxon>Bacillati</taxon>
        <taxon>Actinomycetota</taxon>
        <taxon>Actinomycetes</taxon>
        <taxon>Streptosporangiales</taxon>
        <taxon>Streptosporangiaceae</taxon>
        <taxon>Nonomuraea</taxon>
    </lineage>
</organism>
<accession>A0A1G8HM98</accession>
<evidence type="ECO:0000313" key="6">
    <source>
        <dbReference type="Proteomes" id="UP000199202"/>
    </source>
</evidence>
<dbReference type="EMBL" id="FNDJ01000004">
    <property type="protein sequence ID" value="SDI07725.1"/>
    <property type="molecule type" value="Genomic_DNA"/>
</dbReference>
<dbReference type="STRING" id="633440.SAMN05421869_104220"/>
<keyword evidence="6" id="KW-1185">Reference proteome</keyword>
<dbReference type="Pfam" id="PF14525">
    <property type="entry name" value="AraC_binding_2"/>
    <property type="match status" value="1"/>
</dbReference>
<dbReference type="InterPro" id="IPR009057">
    <property type="entry name" value="Homeodomain-like_sf"/>
</dbReference>
<keyword evidence="1" id="KW-0805">Transcription regulation</keyword>
<dbReference type="PANTHER" id="PTHR46796">
    <property type="entry name" value="HTH-TYPE TRANSCRIPTIONAL ACTIVATOR RHAS-RELATED"/>
    <property type="match status" value="1"/>
</dbReference>
<dbReference type="PROSITE" id="PS01124">
    <property type="entry name" value="HTH_ARAC_FAMILY_2"/>
    <property type="match status" value="1"/>
</dbReference>
<reference evidence="5 6" key="1">
    <citation type="submission" date="2016-10" db="EMBL/GenBank/DDBJ databases">
        <authorList>
            <person name="de Groot N.N."/>
        </authorList>
    </citation>
    <scope>NUCLEOTIDE SEQUENCE [LARGE SCALE GENOMIC DNA]</scope>
    <source>
        <strain evidence="5 6">CGMCC 4.6533</strain>
    </source>
</reference>
<dbReference type="InterPro" id="IPR018060">
    <property type="entry name" value="HTH_AraC"/>
</dbReference>
<dbReference type="AlphaFoldDB" id="A0A1G8HM98"/>
<dbReference type="GO" id="GO:0003700">
    <property type="term" value="F:DNA-binding transcription factor activity"/>
    <property type="evidence" value="ECO:0007669"/>
    <property type="project" value="InterPro"/>
</dbReference>
<dbReference type="RefSeq" id="WP_090930713.1">
    <property type="nucleotide sequence ID" value="NZ_FNDJ01000004.1"/>
</dbReference>
<dbReference type="SMART" id="SM00342">
    <property type="entry name" value="HTH_ARAC"/>
    <property type="match status" value="1"/>
</dbReference>
<dbReference type="InterPro" id="IPR050204">
    <property type="entry name" value="AraC_XylS_family_regulators"/>
</dbReference>
<proteinExistence type="predicted"/>
<dbReference type="GO" id="GO:0043565">
    <property type="term" value="F:sequence-specific DNA binding"/>
    <property type="evidence" value="ECO:0007669"/>
    <property type="project" value="InterPro"/>
</dbReference>
<dbReference type="SUPFAM" id="SSF46689">
    <property type="entry name" value="Homeodomain-like"/>
    <property type="match status" value="1"/>
</dbReference>
<dbReference type="InterPro" id="IPR020449">
    <property type="entry name" value="Tscrpt_reg_AraC-type_HTH"/>
</dbReference>
<dbReference type="Proteomes" id="UP000199202">
    <property type="component" value="Unassembled WGS sequence"/>
</dbReference>
<dbReference type="Gene3D" id="1.10.10.60">
    <property type="entry name" value="Homeodomain-like"/>
    <property type="match status" value="1"/>
</dbReference>
<feature type="domain" description="HTH araC/xylS-type" evidence="4">
    <location>
        <begin position="218"/>
        <end position="319"/>
    </location>
</feature>
<evidence type="ECO:0000256" key="3">
    <source>
        <dbReference type="ARBA" id="ARBA00023163"/>
    </source>
</evidence>
<sequence length="326" mass="36206">MLEKVFDTEDLPPEDRLEAWHEAVSQSLTPNVFSIDRAEDFRASLRAMDLNAAHVTAMTYPSMQSRRTSKLIRRSDPELYAVALSLRGWQRLGQVGREAVLGPGDLVMYATSTPFESRVDAHEGSASSVVATIDRGRVPLPPAKLDRLLATPLPGREGMGALLAQFLGRLTTDNGSYRPADGPHLGTVLVDLFTALIAHHLGADSSVPPESRQNALILRIQAFIRQHLSDPDLSPAAIAAEHHISIRTLHRLFQSHDRTVAELIRTLRLERCRHDLGDPARADCTVRAIAARWGFSDAVTFSRAFRSAYGVSPSDYRRERWSHERP</sequence>
<evidence type="ECO:0000313" key="5">
    <source>
        <dbReference type="EMBL" id="SDI07725.1"/>
    </source>
</evidence>
<gene>
    <name evidence="5" type="ORF">SAMN05421869_104220</name>
</gene>
<dbReference type="PANTHER" id="PTHR46796:SF6">
    <property type="entry name" value="ARAC SUBFAMILY"/>
    <property type="match status" value="1"/>
</dbReference>
<evidence type="ECO:0000256" key="2">
    <source>
        <dbReference type="ARBA" id="ARBA00023125"/>
    </source>
</evidence>
<dbReference type="OrthoDB" id="9799345at2"/>
<dbReference type="PRINTS" id="PR00032">
    <property type="entry name" value="HTHARAC"/>
</dbReference>
<dbReference type="Pfam" id="PF12833">
    <property type="entry name" value="HTH_18"/>
    <property type="match status" value="1"/>
</dbReference>
<dbReference type="InterPro" id="IPR035418">
    <property type="entry name" value="AraC-bd_2"/>
</dbReference>
<protein>
    <submittedName>
        <fullName evidence="5">Helix-turn-helix domain-containing protein</fullName>
    </submittedName>
</protein>
<keyword evidence="3" id="KW-0804">Transcription</keyword>
<keyword evidence="2" id="KW-0238">DNA-binding</keyword>
<evidence type="ECO:0000259" key="4">
    <source>
        <dbReference type="PROSITE" id="PS01124"/>
    </source>
</evidence>
<name>A0A1G8HM98_9ACTN</name>
<evidence type="ECO:0000256" key="1">
    <source>
        <dbReference type="ARBA" id="ARBA00023015"/>
    </source>
</evidence>